<comment type="caution">
    <text evidence="2">The sequence shown here is derived from an EMBL/GenBank/DDBJ whole genome shotgun (WGS) entry which is preliminary data.</text>
</comment>
<dbReference type="Gene3D" id="3.10.450.50">
    <property type="match status" value="1"/>
</dbReference>
<feature type="domain" description="SnoaL-like" evidence="1">
    <location>
        <begin position="11"/>
        <end position="139"/>
    </location>
</feature>
<evidence type="ECO:0000313" key="3">
    <source>
        <dbReference type="Proteomes" id="UP001183246"/>
    </source>
</evidence>
<protein>
    <submittedName>
        <fullName evidence="2">Nuclear transport factor 2 family protein</fullName>
    </submittedName>
</protein>
<gene>
    <name evidence="2" type="ORF">RM590_01605</name>
</gene>
<organism evidence="2 3">
    <name type="scientific">Streptomyces litchfieldiae</name>
    <dbReference type="NCBI Taxonomy" id="3075543"/>
    <lineage>
        <taxon>Bacteria</taxon>
        <taxon>Bacillati</taxon>
        <taxon>Actinomycetota</taxon>
        <taxon>Actinomycetes</taxon>
        <taxon>Kitasatosporales</taxon>
        <taxon>Streptomycetaceae</taxon>
        <taxon>Streptomyces</taxon>
    </lineage>
</organism>
<keyword evidence="3" id="KW-1185">Reference proteome</keyword>
<evidence type="ECO:0000259" key="1">
    <source>
        <dbReference type="Pfam" id="PF13577"/>
    </source>
</evidence>
<reference evidence="3" key="1">
    <citation type="submission" date="2023-07" db="EMBL/GenBank/DDBJ databases">
        <title>30 novel species of actinomycetes from the DSMZ collection.</title>
        <authorList>
            <person name="Nouioui I."/>
        </authorList>
    </citation>
    <scope>NUCLEOTIDE SEQUENCE [LARGE SCALE GENOMIC DNA]</scope>
    <source>
        <strain evidence="3">DSM 44938</strain>
    </source>
</reference>
<dbReference type="InterPro" id="IPR032710">
    <property type="entry name" value="NTF2-like_dom_sf"/>
</dbReference>
<dbReference type="SUPFAM" id="SSF54427">
    <property type="entry name" value="NTF2-like"/>
    <property type="match status" value="1"/>
</dbReference>
<name>A0ABU2MJS3_9ACTN</name>
<sequence length="159" mass="17810">MTDGEEIDPLERLLAERACERLITEFLRHLDLGNPGAVAELFTPDGVWEYPQDDRLVRGRDALREYFRSRPADRLSLRMATNILVTVESPDTASATSYFATYRVDGFTGGIVPSRPPANVGHYADTFTRVDGRWLLARRVTHVTFGGPTVRLDETSPAD</sequence>
<dbReference type="CDD" id="cd00531">
    <property type="entry name" value="NTF2_like"/>
    <property type="match status" value="1"/>
</dbReference>
<dbReference type="EMBL" id="JAVREL010000001">
    <property type="protein sequence ID" value="MDT0341354.1"/>
    <property type="molecule type" value="Genomic_DNA"/>
</dbReference>
<dbReference type="RefSeq" id="WP_311702471.1">
    <property type="nucleotide sequence ID" value="NZ_JAVREL010000001.1"/>
</dbReference>
<dbReference type="Proteomes" id="UP001183246">
    <property type="component" value="Unassembled WGS sequence"/>
</dbReference>
<evidence type="ECO:0000313" key="2">
    <source>
        <dbReference type="EMBL" id="MDT0341354.1"/>
    </source>
</evidence>
<accession>A0ABU2MJS3</accession>
<proteinExistence type="predicted"/>
<dbReference type="Pfam" id="PF13577">
    <property type="entry name" value="SnoaL_4"/>
    <property type="match status" value="1"/>
</dbReference>
<dbReference type="InterPro" id="IPR037401">
    <property type="entry name" value="SnoaL-like"/>
</dbReference>